<comment type="caution">
    <text evidence="1">The sequence shown here is derived from an EMBL/GenBank/DDBJ whole genome shotgun (WGS) entry which is preliminary data.</text>
</comment>
<evidence type="ECO:0000313" key="1">
    <source>
        <dbReference type="EMBL" id="EET60995.1"/>
    </source>
</evidence>
<organism evidence="1 2">
    <name type="scientific">Marvinbryantia formatexigens DSM 14469</name>
    <dbReference type="NCBI Taxonomy" id="478749"/>
    <lineage>
        <taxon>Bacteria</taxon>
        <taxon>Bacillati</taxon>
        <taxon>Bacillota</taxon>
        <taxon>Clostridia</taxon>
        <taxon>Lachnospirales</taxon>
        <taxon>Lachnospiraceae</taxon>
        <taxon>Marvinbryantia</taxon>
    </lineage>
</organism>
<proteinExistence type="predicted"/>
<evidence type="ECO:0000313" key="2">
    <source>
        <dbReference type="Proteomes" id="UP000005561"/>
    </source>
</evidence>
<dbReference type="EMBL" id="ACCL02000008">
    <property type="protein sequence ID" value="EET60995.1"/>
    <property type="molecule type" value="Genomic_DNA"/>
</dbReference>
<keyword evidence="2" id="KW-1185">Reference proteome</keyword>
<reference evidence="1" key="1">
    <citation type="submission" date="2009-07" db="EMBL/GenBank/DDBJ databases">
        <authorList>
            <person name="Weinstock G."/>
            <person name="Sodergren E."/>
            <person name="Clifton S."/>
            <person name="Fulton L."/>
            <person name="Fulton B."/>
            <person name="Courtney L."/>
            <person name="Fronick C."/>
            <person name="Harrison M."/>
            <person name="Strong C."/>
            <person name="Farmer C."/>
            <person name="Delahaunty K."/>
            <person name="Markovic C."/>
            <person name="Hall O."/>
            <person name="Minx P."/>
            <person name="Tomlinson C."/>
            <person name="Mitreva M."/>
            <person name="Nelson J."/>
            <person name="Hou S."/>
            <person name="Wollam A."/>
            <person name="Pepin K.H."/>
            <person name="Johnson M."/>
            <person name="Bhonagiri V."/>
            <person name="Nash W.E."/>
            <person name="Warren W."/>
            <person name="Chinwalla A."/>
            <person name="Mardis E.R."/>
            <person name="Wilson R.K."/>
        </authorList>
    </citation>
    <scope>NUCLEOTIDE SEQUENCE [LARGE SCALE GENOMIC DNA]</scope>
    <source>
        <strain evidence="1">DSM 14469</strain>
    </source>
</reference>
<dbReference type="AlphaFoldDB" id="C6LEL2"/>
<name>C6LEL2_9FIRM</name>
<dbReference type="Proteomes" id="UP000005561">
    <property type="component" value="Unassembled WGS sequence"/>
</dbReference>
<accession>C6LEL2</accession>
<protein>
    <submittedName>
        <fullName evidence="1">Uncharacterized protein</fullName>
    </submittedName>
</protein>
<sequence length="53" mass="5760">MIYSGQSGGKILILASNELSAVLARVFGGRIAVTQKLCLPCPLFHAKMKKRSR</sequence>
<gene>
    <name evidence="1" type="ORF">BRYFOR_07062</name>
</gene>